<evidence type="ECO:0000256" key="5">
    <source>
        <dbReference type="ARBA" id="ARBA00022816"/>
    </source>
</evidence>
<keyword evidence="5 12" id="KW-0509">mRNA transport</keyword>
<keyword evidence="6" id="KW-0653">Protein transport</keyword>
<keyword evidence="7" id="KW-0811">Translocation</keyword>
<evidence type="ECO:0000256" key="9">
    <source>
        <dbReference type="ARBA" id="ARBA00023242"/>
    </source>
</evidence>
<evidence type="ECO:0000256" key="13">
    <source>
        <dbReference type="SAM" id="MobiDB-lite"/>
    </source>
</evidence>
<dbReference type="PROSITE" id="PS51472">
    <property type="entry name" value="RRM_NUP35"/>
    <property type="match status" value="1"/>
</dbReference>
<proteinExistence type="evidence at transcript level"/>
<dbReference type="GO" id="GO:0003676">
    <property type="term" value="F:nucleic acid binding"/>
    <property type="evidence" value="ECO:0007669"/>
    <property type="project" value="InterPro"/>
</dbReference>
<evidence type="ECO:0000256" key="11">
    <source>
        <dbReference type="ARBA" id="ARBA00030250"/>
    </source>
</evidence>
<dbReference type="PANTHER" id="PTHR21527">
    <property type="entry name" value="NUCLEOPORIN NUP35"/>
    <property type="match status" value="1"/>
</dbReference>
<evidence type="ECO:0000256" key="12">
    <source>
        <dbReference type="PROSITE-ProRule" id="PRU00804"/>
    </source>
</evidence>
<dbReference type="Gene3D" id="3.30.70.330">
    <property type="match status" value="1"/>
</dbReference>
<dbReference type="SUPFAM" id="SSF54928">
    <property type="entry name" value="RNA-binding domain, RBD"/>
    <property type="match status" value="1"/>
</dbReference>
<dbReference type="Pfam" id="PF05172">
    <property type="entry name" value="RRM_Nup35"/>
    <property type="match status" value="1"/>
</dbReference>
<name>A0A0P4W0V2_9HEMI</name>
<evidence type="ECO:0000256" key="2">
    <source>
        <dbReference type="ARBA" id="ARBA00009454"/>
    </source>
</evidence>
<evidence type="ECO:0000313" key="15">
    <source>
        <dbReference type="EMBL" id="JAI56517.1"/>
    </source>
</evidence>
<evidence type="ECO:0000256" key="10">
    <source>
        <dbReference type="ARBA" id="ARBA00029997"/>
    </source>
</evidence>
<organism evidence="15">
    <name type="scientific">Rhodnius neglectus</name>
    <dbReference type="NCBI Taxonomy" id="72488"/>
    <lineage>
        <taxon>Eukaryota</taxon>
        <taxon>Metazoa</taxon>
        <taxon>Ecdysozoa</taxon>
        <taxon>Arthropoda</taxon>
        <taxon>Hexapoda</taxon>
        <taxon>Insecta</taxon>
        <taxon>Pterygota</taxon>
        <taxon>Neoptera</taxon>
        <taxon>Paraneoptera</taxon>
        <taxon>Hemiptera</taxon>
        <taxon>Heteroptera</taxon>
        <taxon>Panheteroptera</taxon>
        <taxon>Cimicomorpha</taxon>
        <taxon>Reduviidae</taxon>
        <taxon>Triatominae</taxon>
        <taxon>Rhodnius</taxon>
    </lineage>
</organism>
<dbReference type="InterPro" id="IPR007846">
    <property type="entry name" value="RRM_NUP35_dom"/>
</dbReference>
<dbReference type="AlphaFoldDB" id="A0A0P4W0V2"/>
<evidence type="ECO:0000256" key="7">
    <source>
        <dbReference type="ARBA" id="ARBA00023010"/>
    </source>
</evidence>
<dbReference type="InterPro" id="IPR035979">
    <property type="entry name" value="RBD_domain_sf"/>
</dbReference>
<dbReference type="GO" id="GO:0051028">
    <property type="term" value="P:mRNA transport"/>
    <property type="evidence" value="ECO:0007669"/>
    <property type="project" value="UniProtKB-UniRule"/>
</dbReference>
<feature type="domain" description="RRM Nup35-type" evidence="14">
    <location>
        <begin position="119"/>
        <end position="199"/>
    </location>
</feature>
<evidence type="ECO:0000256" key="3">
    <source>
        <dbReference type="ARBA" id="ARBA00016439"/>
    </source>
</evidence>
<dbReference type="GO" id="GO:0017056">
    <property type="term" value="F:structural constituent of nuclear pore"/>
    <property type="evidence" value="ECO:0007669"/>
    <property type="project" value="TreeGrafter"/>
</dbReference>
<dbReference type="GO" id="GO:0006999">
    <property type="term" value="P:nuclear pore organization"/>
    <property type="evidence" value="ECO:0007669"/>
    <property type="project" value="TreeGrafter"/>
</dbReference>
<dbReference type="InterPro" id="IPR012677">
    <property type="entry name" value="Nucleotide-bd_a/b_plait_sf"/>
</dbReference>
<reference evidence="15" key="1">
    <citation type="journal article" date="2016" name="PLoS Negl. Trop. Dis.">
        <title>A Deep Insight into the Sialome of Rhodnius neglectus, a Vector of Chagas Disease.</title>
        <authorList>
            <person name="Santiago P.B."/>
            <person name="Assumpcao T.C."/>
            <person name="Araujo C.N."/>
            <person name="Bastos I.M."/>
            <person name="Neves D."/>
            <person name="Silva I.G."/>
            <person name="Charneau S."/>
            <person name="Queiroz R.M."/>
            <person name="Raiol T."/>
            <person name="Oliveira J.V."/>
            <person name="Sousa M.V."/>
            <person name="Calvo E."/>
            <person name="Ribeiro J.M."/>
            <person name="Santana J.M."/>
        </authorList>
    </citation>
    <scope>NUCLEOTIDE SEQUENCE</scope>
    <source>
        <tissue evidence="15">Salivary glands</tissue>
    </source>
</reference>
<evidence type="ECO:0000256" key="1">
    <source>
        <dbReference type="ARBA" id="ARBA00004567"/>
    </source>
</evidence>
<comment type="similarity">
    <text evidence="2">Belongs to the Nup35 family.</text>
</comment>
<evidence type="ECO:0000256" key="4">
    <source>
        <dbReference type="ARBA" id="ARBA00022448"/>
    </source>
</evidence>
<evidence type="ECO:0000259" key="14">
    <source>
        <dbReference type="PROSITE" id="PS51472"/>
    </source>
</evidence>
<dbReference type="EMBL" id="GDKW01000078">
    <property type="protein sequence ID" value="JAI56517.1"/>
    <property type="molecule type" value="mRNA"/>
</dbReference>
<dbReference type="GO" id="GO:0005543">
    <property type="term" value="F:phospholipid binding"/>
    <property type="evidence" value="ECO:0007669"/>
    <property type="project" value="TreeGrafter"/>
</dbReference>
<dbReference type="FunFam" id="3.30.70.330:FF:000095">
    <property type="entry name" value="Putative Nucleoporin NUP53"/>
    <property type="match status" value="1"/>
</dbReference>
<dbReference type="GO" id="GO:0006607">
    <property type="term" value="P:NLS-bearing protein import into nucleus"/>
    <property type="evidence" value="ECO:0007669"/>
    <property type="project" value="TreeGrafter"/>
</dbReference>
<dbReference type="GO" id="GO:0044615">
    <property type="term" value="C:nuclear pore nuclear basket"/>
    <property type="evidence" value="ECO:0007669"/>
    <property type="project" value="TreeGrafter"/>
</dbReference>
<accession>A0A0P4W0V2</accession>
<dbReference type="GO" id="GO:0044613">
    <property type="term" value="C:nuclear pore central transport channel"/>
    <property type="evidence" value="ECO:0007669"/>
    <property type="project" value="TreeGrafter"/>
</dbReference>
<evidence type="ECO:0000256" key="6">
    <source>
        <dbReference type="ARBA" id="ARBA00022927"/>
    </source>
</evidence>
<comment type="subcellular location">
    <subcellularLocation>
        <location evidence="1">Nucleus</location>
        <location evidence="1">Nuclear pore complex</location>
    </subcellularLocation>
</comment>
<feature type="region of interest" description="Disordered" evidence="13">
    <location>
        <begin position="91"/>
        <end position="116"/>
    </location>
</feature>
<dbReference type="PANTHER" id="PTHR21527:SF6">
    <property type="entry name" value="NUCLEOPORIN NUP35"/>
    <property type="match status" value="1"/>
</dbReference>
<protein>
    <recommendedName>
        <fullName evidence="3">Nucleoporin NUP35</fullName>
    </recommendedName>
    <alternativeName>
        <fullName evidence="11">35 kDa nucleoporin</fullName>
    </alternativeName>
    <alternativeName>
        <fullName evidence="10">Nucleoporin NUP53</fullName>
    </alternativeName>
</protein>
<sequence>MNSPMNHSQFLPEFLLGDESQLLVGNPEEGISSRVATPGTAESSFMSPSNSALLHVSPHNRMTPFRPDYNRGTKARLNGPPIASLFDEKFDTSTQNGNVTPSSPTNQMETSPIADSAQDSDGHWVVVFGFPPSHSAQILSIFSQLGNVLEHSVPPCGNWMFLKYSCRIEVRKALTYDKRIVNGNIMIGVAERKNMSQMRPIIGTPNSTFNSTITSPISAIKSPRVRHLSTRDIQGNETTPPVPQKDTSVVARAMDLIFGW</sequence>
<keyword evidence="8 12" id="KW-0906">Nuclear pore complex</keyword>
<feature type="compositionally biased region" description="Polar residues" evidence="13">
    <location>
        <begin position="92"/>
        <end position="110"/>
    </location>
</feature>
<dbReference type="CDD" id="cd12441">
    <property type="entry name" value="RRM_Nup53_like"/>
    <property type="match status" value="1"/>
</dbReference>
<keyword evidence="4 12" id="KW-0813">Transport</keyword>
<keyword evidence="9 12" id="KW-0539">Nucleus</keyword>
<evidence type="ECO:0000256" key="8">
    <source>
        <dbReference type="ARBA" id="ARBA00023132"/>
    </source>
</evidence>